<comment type="caution">
    <text evidence="6">The sequence shown here is derived from an EMBL/GenBank/DDBJ whole genome shotgun (WGS) entry which is preliminary data.</text>
</comment>
<evidence type="ECO:0000256" key="1">
    <source>
        <dbReference type="ARBA" id="ARBA00007447"/>
    </source>
</evidence>
<dbReference type="FunFam" id="2.40.70.10:FF:000013">
    <property type="entry name" value="Aspartyl protease AED1"/>
    <property type="match status" value="1"/>
</dbReference>
<comment type="similarity">
    <text evidence="1">Belongs to the peptidase A1 family.</text>
</comment>
<sequence length="500" mass="52953">MADAVVLLLFLVLSHSLSCSSSPTTSVPVVRAAVDDAEHEYTFVAISSLKPKAACTGHRVSPPHGHQNATWLRLSLSHGPCSPPSSHRRKGPSLAELLRQDELRVQNIQMTLLSAGDDDNAADDEKVKKRPAKSTTTAMEHGPVVDVNVGSASSISTSRIDTMATGGGGRRRRSMPGTVQTMMVDTASDVPWVQCHPPPTGGSRFFDPTRSPTYAPFPCGSPACARLGPYGNGCINGQCQYRVTYPDGSSTLGTYSSDLLTITRTTAVRSFQFGCSQAEQGLSQASTSSSGTMSLGGGPESLVSQTAATHGNAFSYCVPPTPSDAGFFVLGKPPSSRTRTFVATPMLRFTQAPTLYRVLLRGITVAGQRLNVPATVFAAGSVMDSRTAITRLPPTAYQALRAAFRSRMGAYRLAPPKGSLDTCYDFTGVMVVRVPRVALVFDRNAAVELDASGILLDDCLAFAPNGDDRAPGIIGNVQQQTIEVLYDVGGRSVGFRRGAC</sequence>
<dbReference type="GO" id="GO:0004190">
    <property type="term" value="F:aspartic-type endopeptidase activity"/>
    <property type="evidence" value="ECO:0007669"/>
    <property type="project" value="InterPro"/>
</dbReference>
<dbReference type="GO" id="GO:0006508">
    <property type="term" value="P:proteolysis"/>
    <property type="evidence" value="ECO:0007669"/>
    <property type="project" value="InterPro"/>
</dbReference>
<reference evidence="6" key="1">
    <citation type="submission" date="2020-10" db="EMBL/GenBank/DDBJ databases">
        <authorList>
            <person name="Han B."/>
            <person name="Lu T."/>
            <person name="Zhao Q."/>
            <person name="Huang X."/>
            <person name="Zhao Y."/>
        </authorList>
    </citation>
    <scope>NUCLEOTIDE SEQUENCE</scope>
</reference>
<keyword evidence="7" id="KW-1185">Reference proteome</keyword>
<dbReference type="SUPFAM" id="SSF50630">
    <property type="entry name" value="Acid proteases"/>
    <property type="match status" value="1"/>
</dbReference>
<dbReference type="InterPro" id="IPR032861">
    <property type="entry name" value="TAXi_N"/>
</dbReference>
<dbReference type="EMBL" id="CAJGYO010000018">
    <property type="protein sequence ID" value="CAD6337964.1"/>
    <property type="molecule type" value="Genomic_DNA"/>
</dbReference>
<dbReference type="Proteomes" id="UP000604825">
    <property type="component" value="Unassembled WGS sequence"/>
</dbReference>
<dbReference type="PANTHER" id="PTHR13683">
    <property type="entry name" value="ASPARTYL PROTEASES"/>
    <property type="match status" value="1"/>
</dbReference>
<accession>A0A811S6T7</accession>
<dbReference type="InterPro" id="IPR032799">
    <property type="entry name" value="TAXi_C"/>
</dbReference>
<dbReference type="Pfam" id="PF14541">
    <property type="entry name" value="TAXi_C"/>
    <property type="match status" value="1"/>
</dbReference>
<keyword evidence="4" id="KW-0732">Signal</keyword>
<dbReference type="AlphaFoldDB" id="A0A811S6T7"/>
<evidence type="ECO:0000313" key="7">
    <source>
        <dbReference type="Proteomes" id="UP000604825"/>
    </source>
</evidence>
<feature type="region of interest" description="Disordered" evidence="3">
    <location>
        <begin position="114"/>
        <end position="140"/>
    </location>
</feature>
<feature type="active site" evidence="2">
    <location>
        <position position="185"/>
    </location>
</feature>
<dbReference type="PROSITE" id="PS51767">
    <property type="entry name" value="PEPTIDASE_A1"/>
    <property type="match status" value="1"/>
</dbReference>
<feature type="active site" evidence="2">
    <location>
        <position position="384"/>
    </location>
</feature>
<evidence type="ECO:0000256" key="4">
    <source>
        <dbReference type="SAM" id="SignalP"/>
    </source>
</evidence>
<proteinExistence type="inferred from homology"/>
<feature type="chain" id="PRO_5032350933" description="Peptidase A1 domain-containing protein" evidence="4">
    <location>
        <begin position="22"/>
        <end position="500"/>
    </location>
</feature>
<evidence type="ECO:0000259" key="5">
    <source>
        <dbReference type="PROSITE" id="PS51767"/>
    </source>
</evidence>
<dbReference type="Gene3D" id="2.40.70.10">
    <property type="entry name" value="Acid Proteases"/>
    <property type="match status" value="2"/>
</dbReference>
<dbReference type="InterPro" id="IPR001461">
    <property type="entry name" value="Aspartic_peptidase_A1"/>
</dbReference>
<name>A0A811S6T7_9POAL</name>
<feature type="domain" description="Peptidase A1" evidence="5">
    <location>
        <begin position="167"/>
        <end position="496"/>
    </location>
</feature>
<protein>
    <recommendedName>
        <fullName evidence="5">Peptidase A1 domain-containing protein</fullName>
    </recommendedName>
</protein>
<feature type="signal peptide" evidence="4">
    <location>
        <begin position="1"/>
        <end position="21"/>
    </location>
</feature>
<gene>
    <name evidence="6" type="ORF">NCGR_LOCUS62062</name>
</gene>
<dbReference type="OrthoDB" id="683607at2759"/>
<organism evidence="6 7">
    <name type="scientific">Miscanthus lutarioriparius</name>
    <dbReference type="NCBI Taxonomy" id="422564"/>
    <lineage>
        <taxon>Eukaryota</taxon>
        <taxon>Viridiplantae</taxon>
        <taxon>Streptophyta</taxon>
        <taxon>Embryophyta</taxon>
        <taxon>Tracheophyta</taxon>
        <taxon>Spermatophyta</taxon>
        <taxon>Magnoliopsida</taxon>
        <taxon>Liliopsida</taxon>
        <taxon>Poales</taxon>
        <taxon>Poaceae</taxon>
        <taxon>PACMAD clade</taxon>
        <taxon>Panicoideae</taxon>
        <taxon>Andropogonodae</taxon>
        <taxon>Andropogoneae</taxon>
        <taxon>Saccharinae</taxon>
        <taxon>Miscanthus</taxon>
    </lineage>
</organism>
<evidence type="ECO:0000256" key="2">
    <source>
        <dbReference type="PIRSR" id="PIRSR601461-1"/>
    </source>
</evidence>
<dbReference type="Pfam" id="PF14543">
    <property type="entry name" value="TAXi_N"/>
    <property type="match status" value="1"/>
</dbReference>
<evidence type="ECO:0000256" key="3">
    <source>
        <dbReference type="SAM" id="MobiDB-lite"/>
    </source>
</evidence>
<dbReference type="InterPro" id="IPR021109">
    <property type="entry name" value="Peptidase_aspartic_dom_sf"/>
</dbReference>
<evidence type="ECO:0000313" key="6">
    <source>
        <dbReference type="EMBL" id="CAD6337964.1"/>
    </source>
</evidence>
<dbReference type="InterPro" id="IPR033121">
    <property type="entry name" value="PEPTIDASE_A1"/>
</dbReference>
<dbReference type="PANTHER" id="PTHR13683:SF330">
    <property type="entry name" value="OS06G0118700 PROTEIN"/>
    <property type="match status" value="1"/>
</dbReference>